<keyword evidence="1" id="KW-1133">Transmembrane helix</keyword>
<accession>A0ABT1ULR1</accession>
<feature type="transmembrane region" description="Helical" evidence="1">
    <location>
        <begin position="288"/>
        <end position="306"/>
    </location>
</feature>
<dbReference type="Gene3D" id="2.60.120.260">
    <property type="entry name" value="Galactose-binding domain-like"/>
    <property type="match status" value="1"/>
</dbReference>
<keyword evidence="1" id="KW-0812">Transmembrane</keyword>
<dbReference type="NCBIfam" id="NF037970">
    <property type="entry name" value="vanZ_1"/>
    <property type="match status" value="1"/>
</dbReference>
<reference evidence="3 4" key="1">
    <citation type="submission" date="2022-07" db="EMBL/GenBank/DDBJ databases">
        <title>Methylomonas rivi sp. nov., Methylomonas rosea sp. nov., Methylomonas aureus sp. nov. and Methylomonas subterranea sp. nov., four novel methanotrophs isolated from a freshwater creek and the deep terrestrial subsurface.</title>
        <authorList>
            <person name="Abin C."/>
            <person name="Sankaranarayanan K."/>
            <person name="Garner C."/>
            <person name="Sindelar R."/>
            <person name="Kotary K."/>
            <person name="Garner R."/>
            <person name="Barclay S."/>
            <person name="Lawson P."/>
            <person name="Krumholz L."/>
        </authorList>
    </citation>
    <scope>NUCLEOTIDE SEQUENCE [LARGE SCALE GENOMIC DNA]</scope>
    <source>
        <strain evidence="3 4">SURF-1</strain>
    </source>
</reference>
<feature type="transmembrane region" description="Helical" evidence="1">
    <location>
        <begin position="318"/>
        <end position="339"/>
    </location>
</feature>
<dbReference type="EMBL" id="JANIBM010000038">
    <property type="protein sequence ID" value="MCQ8183174.1"/>
    <property type="molecule type" value="Genomic_DNA"/>
</dbReference>
<feature type="transmembrane region" description="Helical" evidence="1">
    <location>
        <begin position="345"/>
        <end position="366"/>
    </location>
</feature>
<dbReference type="RefSeq" id="WP_256612400.1">
    <property type="nucleotide sequence ID" value="NZ_JANIBM010000038.1"/>
</dbReference>
<organism evidence="3 4">
    <name type="scientific">Methylomonas aurea</name>
    <dbReference type="NCBI Taxonomy" id="2952224"/>
    <lineage>
        <taxon>Bacteria</taxon>
        <taxon>Pseudomonadati</taxon>
        <taxon>Pseudomonadota</taxon>
        <taxon>Gammaproteobacteria</taxon>
        <taxon>Methylococcales</taxon>
        <taxon>Methylococcaceae</taxon>
        <taxon>Methylomonas</taxon>
    </lineage>
</organism>
<evidence type="ECO:0000313" key="4">
    <source>
        <dbReference type="Proteomes" id="UP001524569"/>
    </source>
</evidence>
<dbReference type="Pfam" id="PF04892">
    <property type="entry name" value="VanZ"/>
    <property type="match status" value="1"/>
</dbReference>
<proteinExistence type="predicted"/>
<keyword evidence="4" id="KW-1185">Reference proteome</keyword>
<feature type="transmembrane region" description="Helical" evidence="1">
    <location>
        <begin position="232"/>
        <end position="250"/>
    </location>
</feature>
<sequence length="369" mass="40852">MFFKSITIVFICIITICFFNYFPQFIYSDAELLTNPSFSDGLSSWVPSKTGVKIQAIPEIGTSNSSNLGTPSELSAVLFAQSFEHAITLGQFIPPVSAGSLLHLSAYTKTIDVTDGKRPWETARIVLLAYDRFGKPMYNHPHLLVAQNGTSDWTRHEQVFRVAENTGKLQLLIQLIHAEGQFFVKTLSLRPVVANSEFASYRAWFIAVWTFLALWIGAPFLRRASTNRSDALILLIALGILAGVSMPQSLKQTIGDIISPSADFGSNIEHANALSIFQFTFSIPELDIYKYGHFAMFTLLAAAANRRSSVKLPTLQKLFLITLFAFASEVLQLFVPGRGPQVGDILIDTAGIITGLAWSTFCAWQLNKR</sequence>
<feature type="transmembrane region" description="Helical" evidence="1">
    <location>
        <begin position="7"/>
        <end position="27"/>
    </location>
</feature>
<evidence type="ECO:0000256" key="1">
    <source>
        <dbReference type="SAM" id="Phobius"/>
    </source>
</evidence>
<name>A0ABT1ULR1_9GAMM</name>
<evidence type="ECO:0000313" key="3">
    <source>
        <dbReference type="EMBL" id="MCQ8183174.1"/>
    </source>
</evidence>
<evidence type="ECO:0000259" key="2">
    <source>
        <dbReference type="Pfam" id="PF04892"/>
    </source>
</evidence>
<feature type="domain" description="VanZ-like" evidence="2">
    <location>
        <begin position="266"/>
        <end position="357"/>
    </location>
</feature>
<dbReference type="Proteomes" id="UP001524569">
    <property type="component" value="Unassembled WGS sequence"/>
</dbReference>
<keyword evidence="1" id="KW-0472">Membrane</keyword>
<gene>
    <name evidence="3" type="ORF">NP603_18820</name>
</gene>
<dbReference type="InterPro" id="IPR006976">
    <property type="entry name" value="VanZ-like"/>
</dbReference>
<comment type="caution">
    <text evidence="3">The sequence shown here is derived from an EMBL/GenBank/DDBJ whole genome shotgun (WGS) entry which is preliminary data.</text>
</comment>
<feature type="transmembrane region" description="Helical" evidence="1">
    <location>
        <begin position="201"/>
        <end position="220"/>
    </location>
</feature>
<protein>
    <submittedName>
        <fullName evidence="3">VanZ family protein</fullName>
    </submittedName>
</protein>